<dbReference type="Proteomes" id="UP000233551">
    <property type="component" value="Unassembled WGS sequence"/>
</dbReference>
<dbReference type="InterPro" id="IPR027417">
    <property type="entry name" value="P-loop_NTPase"/>
</dbReference>
<dbReference type="GO" id="GO:0071013">
    <property type="term" value="C:catalytic step 2 spliceosome"/>
    <property type="evidence" value="ECO:0007669"/>
    <property type="project" value="TreeGrafter"/>
</dbReference>
<proteinExistence type="predicted"/>
<gene>
    <name evidence="4" type="ORF">CRG98_044066</name>
</gene>
<protein>
    <recommendedName>
        <fullName evidence="1">RNA helicase</fullName>
        <ecNumber evidence="1">3.6.4.13</ecNumber>
    </recommendedName>
</protein>
<dbReference type="SUPFAM" id="SSF52540">
    <property type="entry name" value="P-loop containing nucleoside triphosphate hydrolases"/>
    <property type="match status" value="1"/>
</dbReference>
<dbReference type="PANTHER" id="PTHR18934:SF208">
    <property type="entry name" value="RNA HELICASE"/>
    <property type="match status" value="1"/>
</dbReference>
<comment type="caution">
    <text evidence="4">The sequence shown here is derived from an EMBL/GenBank/DDBJ whole genome shotgun (WGS) entry which is preliminary data.</text>
</comment>
<sequence>MGRGRPTMGMSVILSTRRLLRGKLLTYPNTSMNLGKLSTEGRLSGPSPARTMSMVARVAQQMGVELMQEVGCSICSEDYTSEKTILKYMTEGMLLQKFLTKTNIASQSVVIIDEAHESTPSTDVFFGLVMDITRFRPDMKLLISSSTLDMDKTCDFSTHLRKS</sequence>
<reference evidence="4 5" key="1">
    <citation type="submission" date="2017-11" db="EMBL/GenBank/DDBJ databases">
        <title>De-novo sequencing of pomegranate (Punica granatum L.) genome.</title>
        <authorList>
            <person name="Akparov Z."/>
            <person name="Amiraslanov A."/>
            <person name="Hajiyeva S."/>
            <person name="Abbasov M."/>
            <person name="Kaur K."/>
            <person name="Hamwieh A."/>
            <person name="Solovyev V."/>
            <person name="Salamov A."/>
            <person name="Braich B."/>
            <person name="Kosarev P."/>
            <person name="Mahmoud A."/>
            <person name="Hajiyev E."/>
            <person name="Babayeva S."/>
            <person name="Izzatullayeva V."/>
            <person name="Mammadov A."/>
            <person name="Mammadov A."/>
            <person name="Sharifova S."/>
            <person name="Ojaghi J."/>
            <person name="Eynullazada K."/>
            <person name="Bayramov B."/>
            <person name="Abdulazimova A."/>
            <person name="Shahmuradov I."/>
        </authorList>
    </citation>
    <scope>NUCLEOTIDE SEQUENCE [LARGE SCALE GENOMIC DNA]</scope>
    <source>
        <strain evidence="5">cv. AG2017</strain>
        <tissue evidence="4">Leaf</tissue>
    </source>
</reference>
<comment type="catalytic activity">
    <reaction evidence="3">
        <text>ATP + H2O = ADP + phosphate + H(+)</text>
        <dbReference type="Rhea" id="RHEA:13065"/>
        <dbReference type="ChEBI" id="CHEBI:15377"/>
        <dbReference type="ChEBI" id="CHEBI:15378"/>
        <dbReference type="ChEBI" id="CHEBI:30616"/>
        <dbReference type="ChEBI" id="CHEBI:43474"/>
        <dbReference type="ChEBI" id="CHEBI:456216"/>
        <dbReference type="EC" id="3.6.4.13"/>
    </reaction>
</comment>
<dbReference type="EC" id="3.6.4.13" evidence="1"/>
<dbReference type="GO" id="GO:0003724">
    <property type="term" value="F:RNA helicase activity"/>
    <property type="evidence" value="ECO:0007669"/>
    <property type="project" value="UniProtKB-EC"/>
</dbReference>
<dbReference type="STRING" id="22663.A0A2I0HV94"/>
<dbReference type="AlphaFoldDB" id="A0A2I0HV94"/>
<evidence type="ECO:0000256" key="1">
    <source>
        <dbReference type="ARBA" id="ARBA00012552"/>
    </source>
</evidence>
<evidence type="ECO:0000313" key="5">
    <source>
        <dbReference type="Proteomes" id="UP000233551"/>
    </source>
</evidence>
<dbReference type="InterPro" id="IPR002464">
    <property type="entry name" value="DNA/RNA_helicase_DEAH_CS"/>
</dbReference>
<keyword evidence="2" id="KW-0378">Hydrolase</keyword>
<accession>A0A2I0HV94</accession>
<evidence type="ECO:0000256" key="2">
    <source>
        <dbReference type="ARBA" id="ARBA00022801"/>
    </source>
</evidence>
<organism evidence="4 5">
    <name type="scientific">Punica granatum</name>
    <name type="common">Pomegranate</name>
    <dbReference type="NCBI Taxonomy" id="22663"/>
    <lineage>
        <taxon>Eukaryota</taxon>
        <taxon>Viridiplantae</taxon>
        <taxon>Streptophyta</taxon>
        <taxon>Embryophyta</taxon>
        <taxon>Tracheophyta</taxon>
        <taxon>Spermatophyta</taxon>
        <taxon>Magnoliopsida</taxon>
        <taxon>eudicotyledons</taxon>
        <taxon>Gunneridae</taxon>
        <taxon>Pentapetalae</taxon>
        <taxon>rosids</taxon>
        <taxon>malvids</taxon>
        <taxon>Myrtales</taxon>
        <taxon>Lythraceae</taxon>
        <taxon>Punica</taxon>
    </lineage>
</organism>
<evidence type="ECO:0000313" key="4">
    <source>
        <dbReference type="EMBL" id="PKI35612.1"/>
    </source>
</evidence>
<dbReference type="Gene3D" id="3.40.50.300">
    <property type="entry name" value="P-loop containing nucleotide triphosphate hydrolases"/>
    <property type="match status" value="1"/>
</dbReference>
<name>A0A2I0HV94_PUNGR</name>
<dbReference type="GO" id="GO:0003723">
    <property type="term" value="F:RNA binding"/>
    <property type="evidence" value="ECO:0007669"/>
    <property type="project" value="TreeGrafter"/>
</dbReference>
<evidence type="ECO:0000256" key="3">
    <source>
        <dbReference type="ARBA" id="ARBA00047984"/>
    </source>
</evidence>
<dbReference type="EMBL" id="PGOL01005256">
    <property type="protein sequence ID" value="PKI35612.1"/>
    <property type="molecule type" value="Genomic_DNA"/>
</dbReference>
<dbReference type="GO" id="GO:0016787">
    <property type="term" value="F:hydrolase activity"/>
    <property type="evidence" value="ECO:0007669"/>
    <property type="project" value="UniProtKB-KW"/>
</dbReference>
<keyword evidence="5" id="KW-1185">Reference proteome</keyword>
<dbReference type="PROSITE" id="PS00690">
    <property type="entry name" value="DEAH_ATP_HELICASE"/>
    <property type="match status" value="1"/>
</dbReference>
<dbReference type="PANTHER" id="PTHR18934">
    <property type="entry name" value="ATP-DEPENDENT RNA HELICASE"/>
    <property type="match status" value="1"/>
</dbReference>